<dbReference type="AlphaFoldDB" id="D2U978"/>
<gene>
    <name evidence="1" type="ordered locus">XALc_2340</name>
</gene>
<accession>D2U978</accession>
<sequence length="55" mass="6061">MAILQARDAPYSQARQASPARWSRVTRNWKLVAAVALNPEKEAVVAAVSQTQRVV</sequence>
<dbReference type="KEGG" id="xal:XALC_2340"/>
<dbReference type="STRING" id="380358.XALC_2340"/>
<dbReference type="GeneID" id="57877652"/>
<evidence type="ECO:0000313" key="1">
    <source>
        <dbReference type="EMBL" id="CBA16820.1"/>
    </source>
</evidence>
<organism evidence="1 2">
    <name type="scientific">Xanthomonas albilineans (strain GPE PC73 / CFBP 7063)</name>
    <dbReference type="NCBI Taxonomy" id="380358"/>
    <lineage>
        <taxon>Bacteria</taxon>
        <taxon>Pseudomonadati</taxon>
        <taxon>Pseudomonadota</taxon>
        <taxon>Gammaproteobacteria</taxon>
        <taxon>Lysobacterales</taxon>
        <taxon>Lysobacteraceae</taxon>
        <taxon>Xanthomonas</taxon>
    </lineage>
</organism>
<dbReference type="EMBL" id="FP565176">
    <property type="protein sequence ID" value="CBA16820.1"/>
    <property type="molecule type" value="Genomic_DNA"/>
</dbReference>
<keyword evidence="2" id="KW-1185">Reference proteome</keyword>
<evidence type="ECO:0000313" key="2">
    <source>
        <dbReference type="Proteomes" id="UP000001890"/>
    </source>
</evidence>
<protein>
    <submittedName>
        <fullName evidence="1">Hypothetical integrase protein</fullName>
    </submittedName>
</protein>
<dbReference type="Proteomes" id="UP000001890">
    <property type="component" value="Chromosome"/>
</dbReference>
<reference evidence="1 2" key="1">
    <citation type="journal article" date="2009" name="BMC Genomics">
        <title>The complete genome sequence of Xanthomonas albilineans provides new insights into the reductive genome evolution of the xylem-limited Xanthomonadaceae.</title>
        <authorList>
            <person name="Pieretti I."/>
            <person name="Royer M."/>
            <person name="Barbe V."/>
            <person name="Carrere S."/>
            <person name="Koebnik R."/>
            <person name="Cociancich S."/>
            <person name="Couloux A."/>
            <person name="Darrasse A."/>
            <person name="Gouzy J."/>
            <person name="Jacques M.A."/>
            <person name="Lauber E."/>
            <person name="Manceau C."/>
            <person name="Mangenot S."/>
            <person name="Poussier S."/>
            <person name="Segurens B."/>
            <person name="Szurek B."/>
            <person name="Verdier V."/>
            <person name="Arlat M."/>
            <person name="Rott P."/>
        </authorList>
    </citation>
    <scope>NUCLEOTIDE SEQUENCE [LARGE SCALE GENOMIC DNA]</scope>
    <source>
        <strain evidence="2">GPE PC73 / CFBP 7063</strain>
    </source>
</reference>
<name>D2U978_XANAP</name>
<dbReference type="RefSeq" id="WP_012916818.1">
    <property type="nucleotide sequence ID" value="NC_013722.1"/>
</dbReference>
<proteinExistence type="predicted"/>